<organism evidence="1 2">
    <name type="scientific">Herbaspirillum frisingense</name>
    <dbReference type="NCBI Taxonomy" id="92645"/>
    <lineage>
        <taxon>Bacteria</taxon>
        <taxon>Pseudomonadati</taxon>
        <taxon>Pseudomonadota</taxon>
        <taxon>Betaproteobacteria</taxon>
        <taxon>Burkholderiales</taxon>
        <taxon>Oxalobacteraceae</taxon>
        <taxon>Herbaspirillum</taxon>
    </lineage>
</organism>
<dbReference type="EMBL" id="WNDX01000050">
    <property type="protein sequence ID" value="KAF1043972.1"/>
    <property type="molecule type" value="Genomic_DNA"/>
</dbReference>
<evidence type="ECO:0000313" key="1">
    <source>
        <dbReference type="EMBL" id="KAF1043972.1"/>
    </source>
</evidence>
<sequence length="95" mass="10921">MQIFEAPGSLDGYLFRLWCSKHAAGWVVDSAQIWRHREALLPKRRLGGAFAERQQAVDYGLRWCELIVRHLLTADLPPPDPEFLPPAALFQRRVP</sequence>
<proteinExistence type="predicted"/>
<dbReference type="AlphaFoldDB" id="A0A7V8FWY9"/>
<comment type="caution">
    <text evidence="1">The sequence shown here is derived from an EMBL/GenBank/DDBJ whole genome shotgun (WGS) entry which is preliminary data.</text>
</comment>
<dbReference type="Proteomes" id="UP000462435">
    <property type="component" value="Unassembled WGS sequence"/>
</dbReference>
<name>A0A7V8FWY9_9BURK</name>
<gene>
    <name evidence="1" type="ORF">GAK35_01940</name>
</gene>
<accession>A0A7V8FWY9</accession>
<evidence type="ECO:0000313" key="2">
    <source>
        <dbReference type="Proteomes" id="UP000462435"/>
    </source>
</evidence>
<reference evidence="2" key="1">
    <citation type="journal article" date="2020" name="MBio">
        <title>Horizontal gene transfer to a defensive symbiont with a reduced genome amongst a multipartite beetle microbiome.</title>
        <authorList>
            <person name="Waterworth S.C."/>
            <person name="Florez L.V."/>
            <person name="Rees E.R."/>
            <person name="Hertweck C."/>
            <person name="Kaltenpoth M."/>
            <person name="Kwan J.C."/>
        </authorList>
    </citation>
    <scope>NUCLEOTIDE SEQUENCE [LARGE SCALE GENOMIC DNA]</scope>
</reference>
<protein>
    <submittedName>
        <fullName evidence="1">Uncharacterized protein</fullName>
    </submittedName>
</protein>